<dbReference type="Gene3D" id="3.40.50.1820">
    <property type="entry name" value="alpha/beta hydrolase"/>
    <property type="match status" value="1"/>
</dbReference>
<feature type="domain" description="Serine aminopeptidase S33" evidence="1">
    <location>
        <begin position="242"/>
        <end position="378"/>
    </location>
</feature>
<dbReference type="AlphaFoldDB" id="A0A316YQF8"/>
<organism evidence="2 3">
    <name type="scientific">Acaromyces ingoldii</name>
    <dbReference type="NCBI Taxonomy" id="215250"/>
    <lineage>
        <taxon>Eukaryota</taxon>
        <taxon>Fungi</taxon>
        <taxon>Dikarya</taxon>
        <taxon>Basidiomycota</taxon>
        <taxon>Ustilaginomycotina</taxon>
        <taxon>Exobasidiomycetes</taxon>
        <taxon>Exobasidiales</taxon>
        <taxon>Cryptobasidiaceae</taxon>
        <taxon>Acaromyces</taxon>
    </lineage>
</organism>
<reference evidence="2 3" key="1">
    <citation type="journal article" date="2018" name="Mol. Biol. Evol.">
        <title>Broad Genomic Sampling Reveals a Smut Pathogenic Ancestry of the Fungal Clade Ustilaginomycotina.</title>
        <authorList>
            <person name="Kijpornyongpan T."/>
            <person name="Mondo S.J."/>
            <person name="Barry K."/>
            <person name="Sandor L."/>
            <person name="Lee J."/>
            <person name="Lipzen A."/>
            <person name="Pangilinan J."/>
            <person name="LaButti K."/>
            <person name="Hainaut M."/>
            <person name="Henrissat B."/>
            <person name="Grigoriev I.V."/>
            <person name="Spatafora J.W."/>
            <person name="Aime M.C."/>
        </authorList>
    </citation>
    <scope>NUCLEOTIDE SEQUENCE [LARGE SCALE GENOMIC DNA]</scope>
    <source>
        <strain evidence="2 3">MCA 4198</strain>
    </source>
</reference>
<dbReference type="PANTHER" id="PTHR11614">
    <property type="entry name" value="PHOSPHOLIPASE-RELATED"/>
    <property type="match status" value="1"/>
</dbReference>
<accession>A0A316YQF8</accession>
<proteinExistence type="predicted"/>
<keyword evidence="2" id="KW-0378">Hydrolase</keyword>
<sequence length="409" mass="45416">MVENKGDVDAYASDSLNLAITISWYLIEAYRVFLEPILCQLGLVTPGFGDPTYGRASLPRSADEQRYIYDNPRVTVESRTIHLTEEALRKGKSWDRPEYSFVAYSTWRIDEAWEREKHKASVVLLHGINNYGGRAAGTGLHHCEAGFRVIAIDLPSFGRSSGLHSYIPSLKILIEATHSVLQDVIKHDPPHLRGNKFFLQGESMGGFTALYYAALYPPLSPPSQGGPDPTKLTEIELDSVRPNIAGIACAAPMLAISPHSRPSYVLETIARVIAFFAGRLPLAAGVKGNVSDDIRVEHEFHADPQTYKGYIRIATGLAILLGLEELQKLAPKITVPVSFHHGKNDRATSYLGTQAFCERVSSPTKSCRIWDGYEHIMMKNVKGQSEEDNKKRMAVLDAITDFFKEQARS</sequence>
<dbReference type="GeneID" id="37043438"/>
<dbReference type="PRINTS" id="PR00111">
    <property type="entry name" value="ABHYDROLASE"/>
</dbReference>
<dbReference type="InterPro" id="IPR051044">
    <property type="entry name" value="MAG_DAG_Lipase"/>
</dbReference>
<dbReference type="RefSeq" id="XP_025377193.1">
    <property type="nucleotide sequence ID" value="XM_025521522.1"/>
</dbReference>
<dbReference type="InterPro" id="IPR000073">
    <property type="entry name" value="AB_hydrolase_1"/>
</dbReference>
<dbReference type="InterPro" id="IPR029058">
    <property type="entry name" value="AB_hydrolase_fold"/>
</dbReference>
<dbReference type="EMBL" id="KZ819636">
    <property type="protein sequence ID" value="PWN89995.1"/>
    <property type="molecule type" value="Genomic_DNA"/>
</dbReference>
<evidence type="ECO:0000259" key="1">
    <source>
        <dbReference type="Pfam" id="PF12146"/>
    </source>
</evidence>
<dbReference type="InParanoid" id="A0A316YQF8"/>
<dbReference type="OrthoDB" id="10249433at2759"/>
<dbReference type="Pfam" id="PF12146">
    <property type="entry name" value="Hydrolase_4"/>
    <property type="match status" value="2"/>
</dbReference>
<evidence type="ECO:0000313" key="3">
    <source>
        <dbReference type="Proteomes" id="UP000245768"/>
    </source>
</evidence>
<dbReference type="SUPFAM" id="SSF53474">
    <property type="entry name" value="alpha/beta-Hydrolases"/>
    <property type="match status" value="1"/>
</dbReference>
<protein>
    <submittedName>
        <fullName evidence="2">Alpha/beta-hydrolase</fullName>
    </submittedName>
</protein>
<feature type="domain" description="Serine aminopeptidase S33" evidence="1">
    <location>
        <begin position="117"/>
        <end position="218"/>
    </location>
</feature>
<name>A0A316YQF8_9BASI</name>
<dbReference type="GO" id="GO:0016787">
    <property type="term" value="F:hydrolase activity"/>
    <property type="evidence" value="ECO:0007669"/>
    <property type="project" value="UniProtKB-KW"/>
</dbReference>
<dbReference type="STRING" id="215250.A0A316YQF8"/>
<evidence type="ECO:0000313" key="2">
    <source>
        <dbReference type="EMBL" id="PWN89995.1"/>
    </source>
</evidence>
<dbReference type="InterPro" id="IPR022742">
    <property type="entry name" value="Hydrolase_4"/>
</dbReference>
<gene>
    <name evidence="2" type="ORF">FA10DRAFT_266516</name>
</gene>
<keyword evidence="3" id="KW-1185">Reference proteome</keyword>
<dbReference type="Proteomes" id="UP000245768">
    <property type="component" value="Unassembled WGS sequence"/>
</dbReference>